<evidence type="ECO:0000256" key="4">
    <source>
        <dbReference type="ARBA" id="ARBA00023136"/>
    </source>
</evidence>
<evidence type="ECO:0000256" key="1">
    <source>
        <dbReference type="ARBA" id="ARBA00004141"/>
    </source>
</evidence>
<keyword evidence="4 5" id="KW-0472">Membrane</keyword>
<dbReference type="SUPFAM" id="SSF103481">
    <property type="entry name" value="Multidrug resistance efflux transporter EmrE"/>
    <property type="match status" value="1"/>
</dbReference>
<dbReference type="AlphaFoldDB" id="A0A0M0J5W8"/>
<evidence type="ECO:0000313" key="7">
    <source>
        <dbReference type="EMBL" id="KOO21880.1"/>
    </source>
</evidence>
<keyword evidence="2 5" id="KW-0812">Transmembrane</keyword>
<dbReference type="EMBL" id="JWZX01003326">
    <property type="protein sequence ID" value="KOO21880.1"/>
    <property type="molecule type" value="Genomic_DNA"/>
</dbReference>
<organism evidence="7 8">
    <name type="scientific">Chrysochromulina tobinii</name>
    <dbReference type="NCBI Taxonomy" id="1460289"/>
    <lineage>
        <taxon>Eukaryota</taxon>
        <taxon>Haptista</taxon>
        <taxon>Haptophyta</taxon>
        <taxon>Prymnesiophyceae</taxon>
        <taxon>Prymnesiales</taxon>
        <taxon>Chrysochromulinaceae</taxon>
        <taxon>Chrysochromulina</taxon>
    </lineage>
</organism>
<name>A0A0M0J5W8_9EUKA</name>
<keyword evidence="8" id="KW-1185">Reference proteome</keyword>
<sequence length="119" mass="12302">METFGRRAAAAGLSSVEMDAAVVDESTVQPQMAFGALLALLVGGGMLAFLMLLCELRVVQLASGLTLSVLGVLKEVLTVGASVILFSDTITTLKAAGLGLCVIGIGLYQRIQRSPDDCT</sequence>
<dbReference type="Pfam" id="PF03151">
    <property type="entry name" value="TPT"/>
    <property type="match status" value="1"/>
</dbReference>
<proteinExistence type="predicted"/>
<evidence type="ECO:0000313" key="8">
    <source>
        <dbReference type="Proteomes" id="UP000037460"/>
    </source>
</evidence>
<feature type="transmembrane region" description="Helical" evidence="5">
    <location>
        <begin position="65"/>
        <end position="86"/>
    </location>
</feature>
<gene>
    <name evidence="7" type="ORF">Ctob_005451</name>
</gene>
<dbReference type="Gene3D" id="1.10.3730.20">
    <property type="match status" value="1"/>
</dbReference>
<evidence type="ECO:0000256" key="5">
    <source>
        <dbReference type="SAM" id="Phobius"/>
    </source>
</evidence>
<dbReference type="PANTHER" id="PTHR11132">
    <property type="entry name" value="SOLUTE CARRIER FAMILY 35"/>
    <property type="match status" value="1"/>
</dbReference>
<evidence type="ECO:0000259" key="6">
    <source>
        <dbReference type="Pfam" id="PF03151"/>
    </source>
</evidence>
<keyword evidence="3 5" id="KW-1133">Transmembrane helix</keyword>
<dbReference type="Proteomes" id="UP000037460">
    <property type="component" value="Unassembled WGS sequence"/>
</dbReference>
<comment type="subcellular location">
    <subcellularLocation>
        <location evidence="1">Membrane</location>
        <topology evidence="1">Multi-pass membrane protein</topology>
    </subcellularLocation>
</comment>
<dbReference type="InterPro" id="IPR050186">
    <property type="entry name" value="TPT_transporter"/>
</dbReference>
<dbReference type="InterPro" id="IPR004853">
    <property type="entry name" value="Sugar_P_trans_dom"/>
</dbReference>
<feature type="domain" description="Sugar phosphate transporter" evidence="6">
    <location>
        <begin position="27"/>
        <end position="108"/>
    </location>
</feature>
<protein>
    <recommendedName>
        <fullName evidence="6">Sugar phosphate transporter domain-containing protein</fullName>
    </recommendedName>
</protein>
<evidence type="ECO:0000256" key="2">
    <source>
        <dbReference type="ARBA" id="ARBA00022692"/>
    </source>
</evidence>
<reference evidence="8" key="1">
    <citation type="journal article" date="2015" name="PLoS Genet.">
        <title>Genome Sequence and Transcriptome Analyses of Chrysochromulina tobin: Metabolic Tools for Enhanced Algal Fitness in the Prominent Order Prymnesiales (Haptophyceae).</title>
        <authorList>
            <person name="Hovde B.T."/>
            <person name="Deodato C.R."/>
            <person name="Hunsperger H.M."/>
            <person name="Ryken S.A."/>
            <person name="Yost W."/>
            <person name="Jha R.K."/>
            <person name="Patterson J."/>
            <person name="Monnat R.J. Jr."/>
            <person name="Barlow S.B."/>
            <person name="Starkenburg S.R."/>
            <person name="Cattolico R.A."/>
        </authorList>
    </citation>
    <scope>NUCLEOTIDE SEQUENCE</scope>
    <source>
        <strain evidence="8">CCMP291</strain>
    </source>
</reference>
<comment type="caution">
    <text evidence="7">The sequence shown here is derived from an EMBL/GenBank/DDBJ whole genome shotgun (WGS) entry which is preliminary data.</text>
</comment>
<dbReference type="GO" id="GO:0016020">
    <property type="term" value="C:membrane"/>
    <property type="evidence" value="ECO:0007669"/>
    <property type="project" value="UniProtKB-SubCell"/>
</dbReference>
<dbReference type="OrthoDB" id="18894at2759"/>
<evidence type="ECO:0000256" key="3">
    <source>
        <dbReference type="ARBA" id="ARBA00022989"/>
    </source>
</evidence>
<dbReference type="InterPro" id="IPR037185">
    <property type="entry name" value="EmrE-like"/>
</dbReference>
<feature type="transmembrane region" description="Helical" evidence="5">
    <location>
        <begin position="32"/>
        <end position="53"/>
    </location>
</feature>
<accession>A0A0M0J5W8</accession>